<keyword evidence="3" id="KW-1185">Reference proteome</keyword>
<dbReference type="AlphaFoldDB" id="A0A327RLW4"/>
<protein>
    <submittedName>
        <fullName evidence="2">Heme-binding protein</fullName>
    </submittedName>
</protein>
<dbReference type="RefSeq" id="WP_111659052.1">
    <property type="nucleotide sequence ID" value="NZ_QLLO01000002.1"/>
</dbReference>
<reference evidence="2 3" key="1">
    <citation type="submission" date="2018-06" db="EMBL/GenBank/DDBJ databases">
        <title>Genomic Encyclopedia of Archaeal and Bacterial Type Strains, Phase II (KMG-II): from individual species to whole genera.</title>
        <authorList>
            <person name="Goeker M."/>
        </authorList>
    </citation>
    <scope>NUCLEOTIDE SEQUENCE [LARGE SCALE GENOMIC DNA]</scope>
    <source>
        <strain evidence="2 3">DSM 24464</strain>
    </source>
</reference>
<gene>
    <name evidence="2" type="ORF">LY08_00709</name>
</gene>
<accession>A0A327RLW4</accession>
<evidence type="ECO:0000313" key="2">
    <source>
        <dbReference type="EMBL" id="RAJ16932.1"/>
    </source>
</evidence>
<dbReference type="Proteomes" id="UP000248703">
    <property type="component" value="Unassembled WGS sequence"/>
</dbReference>
<name>A0A327RLW4_9FLAO</name>
<organism evidence="2 3">
    <name type="scientific">Olleya aquimaris</name>
    <dbReference type="NCBI Taxonomy" id="639310"/>
    <lineage>
        <taxon>Bacteria</taxon>
        <taxon>Pseudomonadati</taxon>
        <taxon>Bacteroidota</taxon>
        <taxon>Flavobacteriia</taxon>
        <taxon>Flavobacteriales</taxon>
        <taxon>Flavobacteriaceae</taxon>
    </lineage>
</organism>
<sequence>MKIIKKIGLALLIVFIVAQFFSPEKNEGNTEDLTAFLTETTPSNEVKTILKSTCFDCHSSHTNYPWYNKITPVNYWLAGHVDNGKKHLNFSKWADYSIKRKDHKFEEIAEEVVEKKMPLPSYTWTHGDANLTDAQIQAIVDWVGQVRAGYALAPRPE</sequence>
<dbReference type="SMART" id="SM01235">
    <property type="entry name" value="Haem_bd"/>
    <property type="match status" value="1"/>
</dbReference>
<dbReference type="Pfam" id="PF14376">
    <property type="entry name" value="Haem_bd"/>
    <property type="match status" value="1"/>
</dbReference>
<dbReference type="InterPro" id="IPR025992">
    <property type="entry name" value="Haem-bd"/>
</dbReference>
<dbReference type="EMBL" id="QLLO01000002">
    <property type="protein sequence ID" value="RAJ16932.1"/>
    <property type="molecule type" value="Genomic_DNA"/>
</dbReference>
<dbReference type="OrthoDB" id="196738at2"/>
<evidence type="ECO:0000313" key="3">
    <source>
        <dbReference type="Proteomes" id="UP000248703"/>
    </source>
</evidence>
<feature type="domain" description="Haem-binding" evidence="1">
    <location>
        <begin position="12"/>
        <end position="147"/>
    </location>
</feature>
<comment type="caution">
    <text evidence="2">The sequence shown here is derived from an EMBL/GenBank/DDBJ whole genome shotgun (WGS) entry which is preliminary data.</text>
</comment>
<evidence type="ECO:0000259" key="1">
    <source>
        <dbReference type="SMART" id="SM01235"/>
    </source>
</evidence>
<proteinExistence type="predicted"/>